<evidence type="ECO:0000313" key="2">
    <source>
        <dbReference type="Proteomes" id="UP000030060"/>
    </source>
</evidence>
<accession>A0A0A1YZD9</accession>
<dbReference type="RefSeq" id="WP_016978905.1">
    <property type="nucleotide sequence ID" value="NZ_ASGY01000164.1"/>
</dbReference>
<dbReference type="AlphaFoldDB" id="A0A0A1YZD9"/>
<reference evidence="1 2" key="1">
    <citation type="journal article" date="2013" name="Genome Announc.">
        <title>Draft Genome Sequence of Pseudomonas fluorescens LMG 5329, a White Line-Inducing Principle-Producing Bioindicator for the Mushroom Pathogen Pseudomonas tolaasii.</title>
        <authorList>
            <person name="Ghequire M.G."/>
            <person name="Rokni-Zadeh H."/>
            <person name="Zarrineh P."/>
            <person name="De Mot R."/>
        </authorList>
    </citation>
    <scope>NUCLEOTIDE SEQUENCE [LARGE SCALE GENOMIC DNA]</scope>
    <source>
        <strain evidence="1 2">LMG 5329</strain>
    </source>
</reference>
<protein>
    <submittedName>
        <fullName evidence="1">Uncharacterized protein</fullName>
    </submittedName>
</protein>
<dbReference type="Proteomes" id="UP000030060">
    <property type="component" value="Unassembled WGS sequence"/>
</dbReference>
<dbReference type="OrthoDB" id="9151654at2"/>
<name>A0A0A1YZD9_PSEFL</name>
<dbReference type="EMBL" id="ASGY01000164">
    <property type="protein sequence ID" value="KGE65827.1"/>
    <property type="molecule type" value="Genomic_DNA"/>
</dbReference>
<gene>
    <name evidence="1" type="ORF">K814_0121855</name>
</gene>
<sequence length="369" mass="41100">MGSTIQQHLDAPEVSLDQHVDSRRAELALALESRQAIYLDIKFWILLRNVVAEQGSTERQRELLTILKERVASGLAFCPISESTFAELLKQSDHRTRGATAELIDELSLGVALIPFDTRSSMELERFISSTSMTGNSPPLGGMVWSKLSYVLGIVHPANTGFDANTELAVQKAFFDHMWDIPLSQMVEVLGDGMPLGPEYRDLADTLNAASAHHARDLRSFQQTYQIELRGALDLFAPVAADIARKIAERAMSQSMPREGSEWDGLVRQWYALLIAAFKKDEVKDALRTIHINTCLHAAVRWNKTQQLEANDFYDFHHAAAALGYCDVFLTERGLKSMVTAKHIALDARYACKVVASVDEAITVLRSQV</sequence>
<evidence type="ECO:0000313" key="1">
    <source>
        <dbReference type="EMBL" id="KGE65827.1"/>
    </source>
</evidence>
<proteinExistence type="predicted"/>
<organism evidence="1 2">
    <name type="scientific">Pseudomonas fluorescens LMG 5329</name>
    <dbReference type="NCBI Taxonomy" id="1324332"/>
    <lineage>
        <taxon>Bacteria</taxon>
        <taxon>Pseudomonadati</taxon>
        <taxon>Pseudomonadota</taxon>
        <taxon>Gammaproteobacteria</taxon>
        <taxon>Pseudomonadales</taxon>
        <taxon>Pseudomonadaceae</taxon>
        <taxon>Pseudomonas</taxon>
    </lineage>
</organism>
<comment type="caution">
    <text evidence="1">The sequence shown here is derived from an EMBL/GenBank/DDBJ whole genome shotgun (WGS) entry which is preliminary data.</text>
</comment>